<feature type="binding site" evidence="16">
    <location>
        <position position="199"/>
    </location>
    <ligand>
        <name>S-adenosyl-L-methionine</name>
        <dbReference type="ChEBI" id="CHEBI:59789"/>
        <label>2</label>
    </ligand>
</feature>
<reference evidence="19 20" key="1">
    <citation type="journal article" date="2007" name="PLoS Genet.">
        <title>A tale of two oxidation states: bacterial colonization of arsenic-rich environments.</title>
        <authorList>
            <person name="Muller D."/>
            <person name="Medigue C."/>
            <person name="Koechler S."/>
            <person name="Barbe V."/>
            <person name="Barakat M."/>
            <person name="Talla E."/>
            <person name="Bonnefoy V."/>
            <person name="Krin E."/>
            <person name="Arsene-Ploetze F."/>
            <person name="Carapito C."/>
            <person name="Chandler M."/>
            <person name="Cournoyer B."/>
            <person name="Cruveiller S."/>
            <person name="Dossat C."/>
            <person name="Duval S."/>
            <person name="Heymann M."/>
            <person name="Leize E."/>
            <person name="Lieutaud A."/>
            <person name="Lievremont D."/>
            <person name="Makita Y."/>
            <person name="Mangenot S."/>
            <person name="Nitschke W."/>
            <person name="Ortet P."/>
            <person name="Perdrial N."/>
            <person name="Schoepp B."/>
            <person name="Siguier N."/>
            <person name="Simeonova D.D."/>
            <person name="Rouy Z."/>
            <person name="Segurens B."/>
            <person name="Turlin E."/>
            <person name="Vallenet D."/>
            <person name="Van Dorsselaer A."/>
            <person name="Weiss S."/>
            <person name="Weissenbach J."/>
            <person name="Lett M.C."/>
            <person name="Danchin A."/>
            <person name="Bertin P.N."/>
        </authorList>
    </citation>
    <scope>NUCLEOTIDE SEQUENCE [LARGE SCALE GENOMIC DNA]</scope>
    <source>
        <strain evidence="20">ULPAs1</strain>
    </source>
</reference>
<evidence type="ECO:0000256" key="5">
    <source>
        <dbReference type="ARBA" id="ARBA00022485"/>
    </source>
</evidence>
<dbReference type="SMART" id="SM00729">
    <property type="entry name" value="Elp3"/>
    <property type="match status" value="1"/>
</dbReference>
<dbReference type="GO" id="GO:0004109">
    <property type="term" value="F:coproporphyrinogen oxidase activity"/>
    <property type="evidence" value="ECO:0007669"/>
    <property type="project" value="InterPro"/>
</dbReference>
<dbReference type="GO" id="GO:0046872">
    <property type="term" value="F:metal ion binding"/>
    <property type="evidence" value="ECO:0007669"/>
    <property type="project" value="UniProtKB-KW"/>
</dbReference>
<sequence length="485" mass="54994">MVASGIPATGNPSLEFDASLVRKLIQLGPRYTSYPTADSFSDAFSYRDYLQTVVGLRTRGGMWPLSLYVHIPFCESVCHYCSCNKVVTRDRSKAATYLSYLKHEIEMQGNLFAGMNQIEKLHIGGGTPTYLNDAQMGELMAHLRRHFRFASDFDGEYAIEVDPRTVTVERIHALRKQGFNRISIGVQDFDPDVQQAVNRIQSEQDTLNIIRAAREACFRSVSIDLIYGLPKQNVITMAQTLNKVINASPDRIAVYNYVHRPNMFKPQRRIDEDDLPSLDARLNMFSLCIRRLTDAGYVYIGMDHFAKPSDDLAIAQRQGRLHRNFQGYSSHAEHNLVAFGVSGISAVAATYSENAKTLDEYYERIEQNELPIVTGVKLSMDDLLRRIIIQMLMCNFELSIDSIELAYPITFKTYFAAELDKLHELEDNGLVTVDDEWISVTPKGRLLIRNVCMVFDRYLNTACEAKTGGASAKTETRPLRYTKKI</sequence>
<dbReference type="SUPFAM" id="SSF102114">
    <property type="entry name" value="Radical SAM enzymes"/>
    <property type="match status" value="1"/>
</dbReference>
<dbReference type="FunFam" id="1.10.10.920:FF:000001">
    <property type="entry name" value="Coproporphyrinogen-III oxidase"/>
    <property type="match status" value="1"/>
</dbReference>
<feature type="binding site" evidence="16">
    <location>
        <begin position="126"/>
        <end position="127"/>
    </location>
    <ligand>
        <name>S-adenosyl-L-methionine</name>
        <dbReference type="ChEBI" id="CHEBI:59789"/>
        <label>2</label>
    </ligand>
</feature>
<dbReference type="PANTHER" id="PTHR13932:SF6">
    <property type="entry name" value="OXYGEN-INDEPENDENT COPROPORPHYRINOGEN III OXIDASE"/>
    <property type="match status" value="1"/>
</dbReference>
<feature type="binding site" evidence="16">
    <location>
        <position position="125"/>
    </location>
    <ligand>
        <name>S-adenosyl-L-methionine</name>
        <dbReference type="ChEBI" id="CHEBI:59789"/>
        <label>1</label>
    </ligand>
</feature>
<dbReference type="PANTHER" id="PTHR13932">
    <property type="entry name" value="COPROPORPHYRINIGEN III OXIDASE"/>
    <property type="match status" value="1"/>
</dbReference>
<dbReference type="EC" id="1.3.98.3" evidence="15"/>
<dbReference type="GO" id="GO:0006782">
    <property type="term" value="P:protoporphyrinogen IX biosynthetic process"/>
    <property type="evidence" value="ECO:0007669"/>
    <property type="project" value="UniProtKB-UniPathway"/>
</dbReference>
<dbReference type="eggNOG" id="COG0635">
    <property type="taxonomic scope" value="Bacteria"/>
</dbReference>
<evidence type="ECO:0000256" key="9">
    <source>
        <dbReference type="ARBA" id="ARBA00023002"/>
    </source>
</evidence>
<dbReference type="Proteomes" id="UP000006697">
    <property type="component" value="Chromosome"/>
</dbReference>
<dbReference type="InterPro" id="IPR058240">
    <property type="entry name" value="rSAM_sf"/>
</dbReference>
<evidence type="ECO:0000256" key="10">
    <source>
        <dbReference type="ARBA" id="ARBA00023004"/>
    </source>
</evidence>
<feature type="binding site" evidence="16">
    <location>
        <position position="224"/>
    </location>
    <ligand>
        <name>S-adenosyl-L-methionine</name>
        <dbReference type="ChEBI" id="CHEBI:59789"/>
        <label>2</label>
    </ligand>
</feature>
<keyword evidence="7 15" id="KW-0949">S-adenosyl-L-methionine</keyword>
<keyword evidence="6 15" id="KW-0963">Cytoplasm</keyword>
<keyword evidence="8 15" id="KW-0479">Metal-binding</keyword>
<feature type="binding site" evidence="16">
    <location>
        <position position="68"/>
    </location>
    <ligand>
        <name>S-adenosyl-L-methionine</name>
        <dbReference type="ChEBI" id="CHEBI:59789"/>
        <label>1</label>
    </ligand>
</feature>
<evidence type="ECO:0000256" key="15">
    <source>
        <dbReference type="PIRNR" id="PIRNR000167"/>
    </source>
</evidence>
<dbReference type="Gene3D" id="3.80.30.20">
    <property type="entry name" value="tm_1862 like domain"/>
    <property type="match status" value="1"/>
</dbReference>
<dbReference type="GO" id="GO:0051539">
    <property type="term" value="F:4 iron, 4 sulfur cluster binding"/>
    <property type="evidence" value="ECO:0007669"/>
    <property type="project" value="UniProtKB-KW"/>
</dbReference>
<dbReference type="GO" id="GO:0005737">
    <property type="term" value="C:cytoplasm"/>
    <property type="evidence" value="ECO:0007669"/>
    <property type="project" value="UniProtKB-SubCell"/>
</dbReference>
<dbReference type="InterPro" id="IPR023404">
    <property type="entry name" value="rSAM_horseshoe"/>
</dbReference>
<evidence type="ECO:0000256" key="14">
    <source>
        <dbReference type="ARBA" id="ARBA00048321"/>
    </source>
</evidence>
<comment type="subunit">
    <text evidence="4">Monomer.</text>
</comment>
<comment type="function">
    <text evidence="13">Involved in the heme biosynthesis. Catalyzes the anaerobic oxidative decarboxylation of propionate groups of rings A and B of coproporphyrinogen III to yield the vinyl groups in protoporphyrinogen IX.</text>
</comment>
<dbReference type="PROSITE" id="PS51918">
    <property type="entry name" value="RADICAL_SAM"/>
    <property type="match status" value="1"/>
</dbReference>
<comment type="catalytic activity">
    <reaction evidence="14 15">
        <text>coproporphyrinogen III + 2 S-adenosyl-L-methionine = protoporphyrinogen IX + 2 5'-deoxyadenosine + 2 L-methionine + 2 CO2</text>
        <dbReference type="Rhea" id="RHEA:15425"/>
        <dbReference type="ChEBI" id="CHEBI:16526"/>
        <dbReference type="ChEBI" id="CHEBI:17319"/>
        <dbReference type="ChEBI" id="CHEBI:57307"/>
        <dbReference type="ChEBI" id="CHEBI:57309"/>
        <dbReference type="ChEBI" id="CHEBI:57844"/>
        <dbReference type="ChEBI" id="CHEBI:59789"/>
        <dbReference type="EC" id="1.3.98.3"/>
    </reaction>
</comment>
<feature type="domain" description="Radical SAM core" evidence="18">
    <location>
        <begin position="59"/>
        <end position="295"/>
    </location>
</feature>
<accession>A4G5M0</accession>
<evidence type="ECO:0000313" key="19">
    <source>
        <dbReference type="EMBL" id="CAL61807.2"/>
    </source>
</evidence>
<dbReference type="SFLD" id="SFLDS00029">
    <property type="entry name" value="Radical_SAM"/>
    <property type="match status" value="1"/>
</dbReference>
<evidence type="ECO:0000256" key="16">
    <source>
        <dbReference type="PIRSR" id="PIRSR000167-1"/>
    </source>
</evidence>
<feature type="binding site" evidence="17">
    <location>
        <position position="78"/>
    </location>
    <ligand>
        <name>[4Fe-4S] cluster</name>
        <dbReference type="ChEBI" id="CHEBI:49883"/>
        <note>4Fe-4S-S-AdoMet</note>
    </ligand>
</feature>
<feature type="binding site" evidence="16">
    <location>
        <position position="344"/>
    </location>
    <ligand>
        <name>S-adenosyl-L-methionine</name>
        <dbReference type="ChEBI" id="CHEBI:59789"/>
        <label>1</label>
    </ligand>
</feature>
<evidence type="ECO:0000259" key="18">
    <source>
        <dbReference type="PROSITE" id="PS51918"/>
    </source>
</evidence>
<evidence type="ECO:0000256" key="11">
    <source>
        <dbReference type="ARBA" id="ARBA00023014"/>
    </source>
</evidence>
<dbReference type="Pfam" id="PF06969">
    <property type="entry name" value="HemN_C"/>
    <property type="match status" value="1"/>
</dbReference>
<dbReference type="STRING" id="204773.HEAR1650"/>
<evidence type="ECO:0000256" key="3">
    <source>
        <dbReference type="ARBA" id="ARBA00005493"/>
    </source>
</evidence>
<evidence type="ECO:0000256" key="17">
    <source>
        <dbReference type="PIRSR" id="PIRSR000167-2"/>
    </source>
</evidence>
<evidence type="ECO:0000256" key="8">
    <source>
        <dbReference type="ARBA" id="ARBA00022723"/>
    </source>
</evidence>
<dbReference type="HOGENOM" id="CLU_027579_3_0_4"/>
<dbReference type="InterPro" id="IPR004558">
    <property type="entry name" value="Coprogen_oxidase_HemN"/>
</dbReference>
<dbReference type="OrthoDB" id="9808022at2"/>
<comment type="similarity">
    <text evidence="3 15">Belongs to the anaerobic coproporphyrinogen-III oxidase family.</text>
</comment>
<evidence type="ECO:0000256" key="2">
    <source>
        <dbReference type="ARBA" id="ARBA00004785"/>
    </source>
</evidence>
<dbReference type="Pfam" id="PF04055">
    <property type="entry name" value="Radical_SAM"/>
    <property type="match status" value="1"/>
</dbReference>
<dbReference type="UniPathway" id="UPA00251">
    <property type="reaction ID" value="UER00323"/>
</dbReference>
<dbReference type="InterPro" id="IPR006638">
    <property type="entry name" value="Elp3/MiaA/NifB-like_rSAM"/>
</dbReference>
<gene>
    <name evidence="19" type="primary">hemN2</name>
    <name evidence="19" type="ordered locus">HEAR1650</name>
</gene>
<dbReference type="InterPro" id="IPR034505">
    <property type="entry name" value="Coproporphyrinogen-III_oxidase"/>
</dbReference>
<dbReference type="InterPro" id="IPR007197">
    <property type="entry name" value="rSAM"/>
</dbReference>
<evidence type="ECO:0000256" key="13">
    <source>
        <dbReference type="ARBA" id="ARBA00024295"/>
    </source>
</evidence>
<evidence type="ECO:0000256" key="6">
    <source>
        <dbReference type="ARBA" id="ARBA00022490"/>
    </source>
</evidence>
<proteinExistence type="inferred from homology"/>
<feature type="binding site" evidence="17">
    <location>
        <position position="74"/>
    </location>
    <ligand>
        <name>[4Fe-4S] cluster</name>
        <dbReference type="ChEBI" id="CHEBI:49883"/>
        <note>4Fe-4S-S-AdoMet</note>
    </ligand>
</feature>
<keyword evidence="20" id="KW-1185">Reference proteome</keyword>
<dbReference type="GO" id="GO:0051989">
    <property type="term" value="F:coproporphyrinogen dehydrogenase activity"/>
    <property type="evidence" value="ECO:0007669"/>
    <property type="project" value="UniProtKB-EC"/>
</dbReference>
<feature type="binding site" evidence="16">
    <location>
        <position position="160"/>
    </location>
    <ligand>
        <name>S-adenosyl-L-methionine</name>
        <dbReference type="ChEBI" id="CHEBI:59789"/>
        <label>1</label>
    </ligand>
</feature>
<keyword evidence="9 15" id="KW-0560">Oxidoreductase</keyword>
<dbReference type="SFLD" id="SFLDG01065">
    <property type="entry name" value="anaerobic_coproporphyrinogen-I"/>
    <property type="match status" value="1"/>
</dbReference>
<dbReference type="AlphaFoldDB" id="A4G5M0"/>
<comment type="pathway">
    <text evidence="2 15">Porphyrin-containing compound metabolism; protoporphyrin-IX biosynthesis; protoporphyrinogen-IX from coproporphyrinogen-III (AdoMet route): step 1/1.</text>
</comment>
<feature type="binding site" evidence="17">
    <location>
        <position position="81"/>
    </location>
    <ligand>
        <name>[4Fe-4S] cluster</name>
        <dbReference type="ChEBI" id="CHEBI:49883"/>
        <note>4Fe-4S-S-AdoMet</note>
    </ligand>
</feature>
<dbReference type="CDD" id="cd01335">
    <property type="entry name" value="Radical_SAM"/>
    <property type="match status" value="1"/>
</dbReference>
<protein>
    <recommendedName>
        <fullName evidence="15">Coproporphyrinogen-III oxidase</fullName>
        <ecNumber evidence="15">1.3.98.3</ecNumber>
    </recommendedName>
</protein>
<keyword evidence="5 15" id="KW-0004">4Fe-4S</keyword>
<dbReference type="KEGG" id="har:HEAR1650"/>
<keyword evidence="12 15" id="KW-0627">Porphyrin biosynthesis</keyword>
<name>A4G5M0_HERAR</name>
<comment type="subcellular location">
    <subcellularLocation>
        <location evidence="1 15">Cytoplasm</location>
    </subcellularLocation>
</comment>
<organism evidence="19 20">
    <name type="scientific">Herminiimonas arsenicoxydans</name>
    <dbReference type="NCBI Taxonomy" id="204773"/>
    <lineage>
        <taxon>Bacteria</taxon>
        <taxon>Pseudomonadati</taxon>
        <taxon>Pseudomonadota</taxon>
        <taxon>Betaproteobacteria</taxon>
        <taxon>Burkholderiales</taxon>
        <taxon>Oxalobacteraceae</taxon>
        <taxon>Herminiimonas</taxon>
    </lineage>
</organism>
<evidence type="ECO:0000313" key="20">
    <source>
        <dbReference type="Proteomes" id="UP000006697"/>
    </source>
</evidence>
<dbReference type="PIRSF" id="PIRSF000167">
    <property type="entry name" value="HemN"/>
    <property type="match status" value="1"/>
</dbReference>
<evidence type="ECO:0000256" key="1">
    <source>
        <dbReference type="ARBA" id="ARBA00004496"/>
    </source>
</evidence>
<keyword evidence="11 15" id="KW-0411">Iron-sulfur</keyword>
<feature type="binding site" evidence="16">
    <location>
        <position position="187"/>
    </location>
    <ligand>
        <name>S-adenosyl-L-methionine</name>
        <dbReference type="ChEBI" id="CHEBI:59789"/>
        <label>2</label>
    </ligand>
</feature>
<dbReference type="NCBIfam" id="TIGR00538">
    <property type="entry name" value="hemN"/>
    <property type="match status" value="1"/>
</dbReference>
<evidence type="ECO:0000256" key="4">
    <source>
        <dbReference type="ARBA" id="ARBA00011245"/>
    </source>
</evidence>
<dbReference type="EMBL" id="CU207211">
    <property type="protein sequence ID" value="CAL61807.2"/>
    <property type="molecule type" value="Genomic_DNA"/>
</dbReference>
<dbReference type="Gene3D" id="1.10.10.920">
    <property type="match status" value="1"/>
</dbReference>
<evidence type="ECO:0000256" key="12">
    <source>
        <dbReference type="ARBA" id="ARBA00023244"/>
    </source>
</evidence>
<comment type="cofactor">
    <cofactor evidence="15 17">
        <name>[4Fe-4S] cluster</name>
        <dbReference type="ChEBI" id="CHEBI:49883"/>
    </cofactor>
    <text evidence="15 17">Binds 1 [4Fe-4S] cluster. The cluster is coordinated with 3 cysteines and an exchangeable S-adenosyl-L-methionine.</text>
</comment>
<keyword evidence="10 15" id="KW-0408">Iron</keyword>
<evidence type="ECO:0000256" key="7">
    <source>
        <dbReference type="ARBA" id="ARBA00022691"/>
    </source>
</evidence>
<dbReference type="InterPro" id="IPR010723">
    <property type="entry name" value="HemN_C"/>
</dbReference>